<dbReference type="PANTHER" id="PTHR36974">
    <property type="entry name" value="MEMBRANE PROTEIN-RELATED"/>
    <property type="match status" value="1"/>
</dbReference>
<keyword evidence="1" id="KW-1133">Transmembrane helix</keyword>
<sequence length="124" mass="14082">MQRTKYILTVVFGIILIVAGLNHFINPTSYYPFIPAFLPGSLTNYLGGAAELILGVGLFLPRFKYRAAIGVFWLMIIFLPLHIIDTLRTHPAIGSKTIAYIRLPFQFVLIAWAWWISKKDNLNS</sequence>
<evidence type="ECO:0000313" key="3">
    <source>
        <dbReference type="Proteomes" id="UP000295499"/>
    </source>
</evidence>
<feature type="transmembrane region" description="Helical" evidence="1">
    <location>
        <begin position="97"/>
        <end position="116"/>
    </location>
</feature>
<feature type="transmembrane region" description="Helical" evidence="1">
    <location>
        <begin position="67"/>
        <end position="85"/>
    </location>
</feature>
<dbReference type="Proteomes" id="UP000295499">
    <property type="component" value="Unassembled WGS sequence"/>
</dbReference>
<feature type="transmembrane region" description="Helical" evidence="1">
    <location>
        <begin position="37"/>
        <end position="60"/>
    </location>
</feature>
<name>A0A4R6IIN7_9SPHI</name>
<organism evidence="2 3">
    <name type="scientific">Pedobacter duraquae</name>
    <dbReference type="NCBI Taxonomy" id="425511"/>
    <lineage>
        <taxon>Bacteria</taxon>
        <taxon>Pseudomonadati</taxon>
        <taxon>Bacteroidota</taxon>
        <taxon>Sphingobacteriia</taxon>
        <taxon>Sphingobacteriales</taxon>
        <taxon>Sphingobacteriaceae</taxon>
        <taxon>Pedobacter</taxon>
    </lineage>
</organism>
<accession>A0A4R6IIN7</accession>
<dbReference type="EMBL" id="SNWM01000003">
    <property type="protein sequence ID" value="TDO21849.1"/>
    <property type="molecule type" value="Genomic_DNA"/>
</dbReference>
<evidence type="ECO:0000256" key="1">
    <source>
        <dbReference type="SAM" id="Phobius"/>
    </source>
</evidence>
<dbReference type="AlphaFoldDB" id="A0A4R6IIN7"/>
<proteinExistence type="predicted"/>
<gene>
    <name evidence="2" type="ORF">CLV32_2957</name>
</gene>
<feature type="transmembrane region" description="Helical" evidence="1">
    <location>
        <begin position="7"/>
        <end position="25"/>
    </location>
</feature>
<evidence type="ECO:0000313" key="2">
    <source>
        <dbReference type="EMBL" id="TDO21849.1"/>
    </source>
</evidence>
<keyword evidence="1" id="KW-0812">Transmembrane</keyword>
<keyword evidence="3" id="KW-1185">Reference proteome</keyword>
<keyword evidence="1" id="KW-0472">Membrane</keyword>
<reference evidence="2 3" key="1">
    <citation type="submission" date="2019-03" db="EMBL/GenBank/DDBJ databases">
        <title>Genomic Encyclopedia of Archaeal and Bacterial Type Strains, Phase II (KMG-II): from individual species to whole genera.</title>
        <authorList>
            <person name="Goeker M."/>
        </authorList>
    </citation>
    <scope>NUCLEOTIDE SEQUENCE [LARGE SCALE GENOMIC DNA]</scope>
    <source>
        <strain evidence="2 3">DSM 19034</strain>
    </source>
</reference>
<dbReference type="PANTHER" id="PTHR36974:SF1">
    <property type="entry name" value="DOXX FAMILY MEMBRANE PROTEIN"/>
    <property type="match status" value="1"/>
</dbReference>
<protein>
    <submittedName>
        <fullName evidence="2">Putative membrane protein</fullName>
    </submittedName>
</protein>
<dbReference type="OrthoDB" id="327939at2"/>
<dbReference type="RefSeq" id="WP_133556675.1">
    <property type="nucleotide sequence ID" value="NZ_SNWM01000003.1"/>
</dbReference>
<comment type="caution">
    <text evidence="2">The sequence shown here is derived from an EMBL/GenBank/DDBJ whole genome shotgun (WGS) entry which is preliminary data.</text>
</comment>